<feature type="domain" description="Peroxisomal multifunctional enzyme type 2-like N-terminal" evidence="3">
    <location>
        <begin position="19"/>
        <end position="142"/>
    </location>
</feature>
<dbReference type="Pfam" id="PF22622">
    <property type="entry name" value="MFE-2_hydrat-2_N"/>
    <property type="match status" value="1"/>
</dbReference>
<evidence type="ECO:0000259" key="2">
    <source>
        <dbReference type="Pfam" id="PF01575"/>
    </source>
</evidence>
<reference evidence="4 5" key="1">
    <citation type="submission" date="2019-09" db="EMBL/GenBank/DDBJ databases">
        <title>Goodfellowia gen. nov., a new genus of the Pseudonocardineae related to Actinoalloteichus, containing Goodfellowia coeruleoviolacea gen. nov., comb. nov. gen. nov., comb. nov.</title>
        <authorList>
            <person name="Labeda D."/>
        </authorList>
    </citation>
    <scope>NUCLEOTIDE SEQUENCE [LARGE SCALE GENOMIC DNA]</scope>
    <source>
        <strain evidence="4 5">AN110305</strain>
    </source>
</reference>
<dbReference type="AlphaFoldDB" id="A0A5B2WNK5"/>
<dbReference type="InterPro" id="IPR002539">
    <property type="entry name" value="MaoC-like_dom"/>
</dbReference>
<dbReference type="PANTHER" id="PTHR13078">
    <property type="entry name" value="PEROXISOMAL MULTIFUNCTIONAL ENZYME TYPE 2-RELATED"/>
    <property type="match status" value="1"/>
</dbReference>
<evidence type="ECO:0000313" key="5">
    <source>
        <dbReference type="Proteomes" id="UP000323454"/>
    </source>
</evidence>
<evidence type="ECO:0000259" key="3">
    <source>
        <dbReference type="Pfam" id="PF22622"/>
    </source>
</evidence>
<evidence type="ECO:0000256" key="1">
    <source>
        <dbReference type="ARBA" id="ARBA00005254"/>
    </source>
</evidence>
<dbReference type="Proteomes" id="UP000323454">
    <property type="component" value="Unassembled WGS sequence"/>
</dbReference>
<dbReference type="Pfam" id="PF01575">
    <property type="entry name" value="MaoC_dehydratas"/>
    <property type="match status" value="1"/>
</dbReference>
<dbReference type="EMBL" id="VUOB01000066">
    <property type="protein sequence ID" value="KAA2253371.1"/>
    <property type="molecule type" value="Genomic_DNA"/>
</dbReference>
<comment type="caution">
    <text evidence="4">The sequence shown here is derived from an EMBL/GenBank/DDBJ whole genome shotgun (WGS) entry which is preliminary data.</text>
</comment>
<feature type="domain" description="MaoC-like" evidence="2">
    <location>
        <begin position="160"/>
        <end position="270"/>
    </location>
</feature>
<dbReference type="GO" id="GO:0006635">
    <property type="term" value="P:fatty acid beta-oxidation"/>
    <property type="evidence" value="ECO:0007669"/>
    <property type="project" value="TreeGrafter"/>
</dbReference>
<dbReference type="InterPro" id="IPR054357">
    <property type="entry name" value="MFE-2_N"/>
</dbReference>
<accession>A0A5B2WNK5</accession>
<proteinExistence type="inferred from homology"/>
<dbReference type="CDD" id="cd03448">
    <property type="entry name" value="HDE_HSD"/>
    <property type="match status" value="1"/>
</dbReference>
<dbReference type="PANTHER" id="PTHR13078:SF56">
    <property type="entry name" value="PEROXISOMAL MULTIFUNCTIONAL ENZYME TYPE 2"/>
    <property type="match status" value="1"/>
</dbReference>
<gene>
    <name evidence="4" type="ORF">F0L68_33210</name>
</gene>
<name>A0A5B2WNK5_9PSEU</name>
<evidence type="ECO:0000313" key="4">
    <source>
        <dbReference type="EMBL" id="KAA2253371.1"/>
    </source>
</evidence>
<dbReference type="GO" id="GO:0004300">
    <property type="term" value="F:enoyl-CoA hydratase activity"/>
    <property type="evidence" value="ECO:0007669"/>
    <property type="project" value="TreeGrafter"/>
</dbReference>
<dbReference type="OrthoDB" id="5522043at2"/>
<reference evidence="4 5" key="2">
    <citation type="submission" date="2019-09" db="EMBL/GenBank/DDBJ databases">
        <authorList>
            <person name="Jin C."/>
        </authorList>
    </citation>
    <scope>NUCLEOTIDE SEQUENCE [LARGE SCALE GENOMIC DNA]</scope>
    <source>
        <strain evidence="4 5">AN110305</strain>
    </source>
</reference>
<sequence>MAFDRSIVGVTDPVWTRSWTADDALLYALAVGAGQQDPVRELAFTVEGADQQVLPTFGIVLALFGGPQLGLRGVDLTQVLHAEQSLTLHRPLPVAGSAQVRRTVTDVFDKGTGALVVTDTEAVDPDGGEPLFRTRSSVFIRGEGGFGGDRGPAETFALPARSADAVSRFRTAPNQALLYRLTGDRNPLHADPAFAALGGFDRPILHGLATYGITCRLLVNEFCDGDARRMSHIEGRFTRPVLPGEELVVSAWRDGDAVLFRTTNGEGDVVLDRGRFRVTGG</sequence>
<protein>
    <submittedName>
        <fullName evidence="4">Enoyl-CoA hydratase</fullName>
    </submittedName>
</protein>
<dbReference type="GO" id="GO:0003857">
    <property type="term" value="F:(3S)-3-hydroxyacyl-CoA dehydrogenase (NAD+) activity"/>
    <property type="evidence" value="ECO:0007669"/>
    <property type="project" value="TreeGrafter"/>
</dbReference>
<comment type="similarity">
    <text evidence="1">Belongs to the enoyl-CoA hydratase/isomerase family.</text>
</comment>
<dbReference type="SUPFAM" id="SSF54637">
    <property type="entry name" value="Thioesterase/thiol ester dehydrase-isomerase"/>
    <property type="match status" value="2"/>
</dbReference>
<organism evidence="4 5">
    <name type="scientific">Solihabitans fulvus</name>
    <dbReference type="NCBI Taxonomy" id="1892852"/>
    <lineage>
        <taxon>Bacteria</taxon>
        <taxon>Bacillati</taxon>
        <taxon>Actinomycetota</taxon>
        <taxon>Actinomycetes</taxon>
        <taxon>Pseudonocardiales</taxon>
        <taxon>Pseudonocardiaceae</taxon>
        <taxon>Solihabitans</taxon>
    </lineage>
</organism>
<keyword evidence="5" id="KW-1185">Reference proteome</keyword>
<dbReference type="InterPro" id="IPR029069">
    <property type="entry name" value="HotDog_dom_sf"/>
</dbReference>
<dbReference type="GO" id="GO:0044594">
    <property type="term" value="F:17-beta-hydroxysteroid dehydrogenase (NAD+) activity"/>
    <property type="evidence" value="ECO:0007669"/>
    <property type="project" value="TreeGrafter"/>
</dbReference>
<dbReference type="Gene3D" id="3.10.129.10">
    <property type="entry name" value="Hotdog Thioesterase"/>
    <property type="match status" value="1"/>
</dbReference>